<dbReference type="Gene3D" id="1.25.40.10">
    <property type="entry name" value="Tetratricopeptide repeat domain"/>
    <property type="match status" value="1"/>
</dbReference>
<protein>
    <submittedName>
        <fullName evidence="7">Pentatricopeptide repeat protein</fullName>
    </submittedName>
</protein>
<dbReference type="InterPro" id="IPR011990">
    <property type="entry name" value="TPR-like_helical_dom_sf"/>
</dbReference>
<dbReference type="PROSITE" id="PS51375">
    <property type="entry name" value="PPR"/>
    <property type="match status" value="1"/>
</dbReference>
<comment type="caution">
    <text evidence="7">The sequence shown here is derived from an EMBL/GenBank/DDBJ whole genome shotgun (WGS) entry which is preliminary data.</text>
</comment>
<feature type="region of interest" description="Disordered" evidence="6">
    <location>
        <begin position="594"/>
        <end position="616"/>
    </location>
</feature>
<feature type="repeat" description="PPR" evidence="5">
    <location>
        <begin position="123"/>
        <end position="157"/>
    </location>
</feature>
<evidence type="ECO:0000256" key="1">
    <source>
        <dbReference type="ARBA" id="ARBA00006192"/>
    </source>
</evidence>
<gene>
    <name evidence="7" type="ORF">NKR23_g2798</name>
</gene>
<accession>A0AA38VUS3</accession>
<comment type="function">
    <text evidence="3">Regulates mitochondrial small subunit maturation by controlling 15S rRNA 5'-end processing. Localizes to the 5' precursor of the 15S rRNA in a position that is subsequently occupied by mS47 in the mature yeast mtSSU. Uses structure and sequence-specific RNA recognition, binding to a single-stranded region of the precursor and specifically recognizing bases -6 to -1. The exchange of Ccm1 for mS47 is coupled to the irreversible removal of precursor rRNA that is accompanied by conformational changes of the mitoribosomal proteins uS5m and mS26. These conformational changes signal completion of 5'-end rRNA processing through protection of the mature 5'-end of the 15S rRNA and stabilization of mS47. The removal of the 5' precursor together with the dissociation of Ccm1 may be catalyzed by the 5'-3' exoribonuclease Pet127. Involved in the specific removal of group I introns in mitochondrial encoded transcripts.</text>
</comment>
<comment type="similarity">
    <text evidence="1">Belongs to the CCM1 family.</text>
</comment>
<evidence type="ECO:0000256" key="3">
    <source>
        <dbReference type="ARBA" id="ARBA00044493"/>
    </source>
</evidence>
<evidence type="ECO:0000256" key="4">
    <source>
        <dbReference type="ARBA" id="ARBA00044511"/>
    </source>
</evidence>
<reference evidence="7" key="1">
    <citation type="submission" date="2022-07" db="EMBL/GenBank/DDBJ databases">
        <title>Fungi with potential for degradation of polypropylene.</title>
        <authorList>
            <person name="Gostincar C."/>
        </authorList>
    </citation>
    <scope>NUCLEOTIDE SEQUENCE</scope>
    <source>
        <strain evidence="7">EXF-13308</strain>
    </source>
</reference>
<proteinExistence type="inferred from homology"/>
<name>A0AA38VUS3_9PEZI</name>
<comment type="subunit">
    <text evidence="4">Binds to mitochondrial small subunit 15S rRNA.</text>
</comment>
<dbReference type="InterPro" id="IPR002885">
    <property type="entry name" value="PPR_rpt"/>
</dbReference>
<evidence type="ECO:0000313" key="8">
    <source>
        <dbReference type="Proteomes" id="UP001174694"/>
    </source>
</evidence>
<dbReference type="Pfam" id="PF13041">
    <property type="entry name" value="PPR_2"/>
    <property type="match status" value="1"/>
</dbReference>
<dbReference type="Proteomes" id="UP001174694">
    <property type="component" value="Unassembled WGS sequence"/>
</dbReference>
<evidence type="ECO:0000256" key="6">
    <source>
        <dbReference type="SAM" id="MobiDB-lite"/>
    </source>
</evidence>
<sequence>MFLCRSCARRASAALSHKVSAAEVRALGISSTTVRRNHAAPAFTKLEEAAAAAGEDAGQTDQSLAVTKDSKRGEKQLAWVVRKHLEHMKDPYKIAQHVENTLRKDRFEEALAVTREASKGAQCVVSWNHLIEYHLQHQRLHAGIKLYNEMKKRAQRPNAQTYTIIFKGCAESNHPKLAVSEALRIYHNMMNDQRLQPNSIHLNAVLRVCASAEDLESMFTLLQTADNPSRQPTAFTYTIILNALRYQWTKPRQPASVALSEEDVKRQKAVAIRRARSIWEEVIRRWRNGQLVIDEELMCAMGRVLLMGETADSKDILALVKQVMNIEVLDGADHTSVEGLMKQLQTTTLAARAAPGKNTLSLVMQALAKTRETSLAPKYWDTFTKTYGVVPDSENWLRYLTVLYLGKASGKTAQVISDMPREFLLPKTFELAFKTCVRDNLNENAFDNANKIFDRMSSTLKAPFPPALRLYLQAATGNHRKFRVMEQNGEPERAKFALGRQISGAVERLWEPMRLATKQFSFPDVDAKSPQQEWQMLYKERMDAVTLVRRVIAATDKIITEGMADPRVVSVLKTRRNILNRYVVRFLERDARHGGQTGAREAMEGSRSPSRRASFD</sequence>
<organism evidence="7 8">
    <name type="scientific">Pleurostoma richardsiae</name>
    <dbReference type="NCBI Taxonomy" id="41990"/>
    <lineage>
        <taxon>Eukaryota</taxon>
        <taxon>Fungi</taxon>
        <taxon>Dikarya</taxon>
        <taxon>Ascomycota</taxon>
        <taxon>Pezizomycotina</taxon>
        <taxon>Sordariomycetes</taxon>
        <taxon>Sordariomycetidae</taxon>
        <taxon>Calosphaeriales</taxon>
        <taxon>Pleurostomataceae</taxon>
        <taxon>Pleurostoma</taxon>
    </lineage>
</organism>
<dbReference type="PANTHER" id="PTHR47447:SF17">
    <property type="entry name" value="OS12G0638900 PROTEIN"/>
    <property type="match status" value="1"/>
</dbReference>
<dbReference type="PANTHER" id="PTHR47447">
    <property type="entry name" value="OS03G0856100 PROTEIN"/>
    <property type="match status" value="1"/>
</dbReference>
<dbReference type="NCBIfam" id="TIGR00756">
    <property type="entry name" value="PPR"/>
    <property type="match status" value="1"/>
</dbReference>
<dbReference type="AlphaFoldDB" id="A0AA38VUS3"/>
<keyword evidence="8" id="KW-1185">Reference proteome</keyword>
<evidence type="ECO:0000313" key="7">
    <source>
        <dbReference type="EMBL" id="KAJ9151741.1"/>
    </source>
</evidence>
<keyword evidence="2" id="KW-0677">Repeat</keyword>
<dbReference type="EMBL" id="JANBVO010000005">
    <property type="protein sequence ID" value="KAJ9151741.1"/>
    <property type="molecule type" value="Genomic_DNA"/>
</dbReference>
<evidence type="ECO:0000256" key="2">
    <source>
        <dbReference type="ARBA" id="ARBA00022737"/>
    </source>
</evidence>
<evidence type="ECO:0000256" key="5">
    <source>
        <dbReference type="PROSITE-ProRule" id="PRU00708"/>
    </source>
</evidence>